<dbReference type="GeneID" id="98647134"/>
<sequence length="218" mass="25596">MNNRQTFPSPQYLWEQLANKLRAQYWMRRNLTYGHGDEKIWFDLARLLTSRIVPMKLFIDSQFYSSEKRYKPLSPSELLGKKAFQRYEKYYDSQADDLEKTMVINLQSQTQKARTGINCKMKFSKCTIDSAVLDTLVFEKDELSPLFCYCLLSQMEKLSNMTQDYFLNAVIEYVPLRDEYDAVWGSRIPEGFRELALDTYCNLFAPAPEGSRSLVESE</sequence>
<evidence type="ECO:0000313" key="2">
    <source>
        <dbReference type="Proteomes" id="UP000322887"/>
    </source>
</evidence>
<keyword evidence="2" id="KW-1185">Reference proteome</keyword>
<protein>
    <submittedName>
        <fullName evidence="1">Uncharacterized protein</fullName>
    </submittedName>
</protein>
<gene>
    <name evidence="1" type="ORF">GmarT_25730</name>
</gene>
<reference evidence="1 2" key="1">
    <citation type="submission" date="2019-08" db="EMBL/GenBank/DDBJ databases">
        <title>Deep-cultivation of Planctomycetes and their phenomic and genomic characterization uncovers novel biology.</title>
        <authorList>
            <person name="Wiegand S."/>
            <person name="Jogler M."/>
            <person name="Boedeker C."/>
            <person name="Pinto D."/>
            <person name="Vollmers J."/>
            <person name="Rivas-Marin E."/>
            <person name="Kohn T."/>
            <person name="Peeters S.H."/>
            <person name="Heuer A."/>
            <person name="Rast P."/>
            <person name="Oberbeckmann S."/>
            <person name="Bunk B."/>
            <person name="Jeske O."/>
            <person name="Meyerdierks A."/>
            <person name="Storesund J.E."/>
            <person name="Kallscheuer N."/>
            <person name="Luecker S."/>
            <person name="Lage O.M."/>
            <person name="Pohl T."/>
            <person name="Merkel B.J."/>
            <person name="Hornburger P."/>
            <person name="Mueller R.-W."/>
            <person name="Bruemmer F."/>
            <person name="Labrenz M."/>
            <person name="Spormann A.M."/>
            <person name="Op den Camp H."/>
            <person name="Overmann J."/>
            <person name="Amann R."/>
            <person name="Jetten M.S.M."/>
            <person name="Mascher T."/>
            <person name="Medema M.H."/>
            <person name="Devos D.P."/>
            <person name="Kaster A.-K."/>
            <person name="Ovreas L."/>
            <person name="Rohde M."/>
            <person name="Galperin M.Y."/>
            <person name="Jogler C."/>
        </authorList>
    </citation>
    <scope>NUCLEOTIDE SEQUENCE [LARGE SCALE GENOMIC DNA]</scope>
    <source>
        <strain evidence="1 2">DSM 8797</strain>
    </source>
</reference>
<dbReference type="Proteomes" id="UP000322887">
    <property type="component" value="Chromosome"/>
</dbReference>
<organism evidence="1 2">
    <name type="scientific">Gimesia maris</name>
    <dbReference type="NCBI Taxonomy" id="122"/>
    <lineage>
        <taxon>Bacteria</taxon>
        <taxon>Pseudomonadati</taxon>
        <taxon>Planctomycetota</taxon>
        <taxon>Planctomycetia</taxon>
        <taxon>Planctomycetales</taxon>
        <taxon>Planctomycetaceae</taxon>
        <taxon>Gimesia</taxon>
    </lineage>
</organism>
<accession>A0ABX5YLW6</accession>
<dbReference type="RefSeq" id="WP_002646202.1">
    <property type="nucleotide sequence ID" value="NZ_CP042910.1"/>
</dbReference>
<evidence type="ECO:0000313" key="1">
    <source>
        <dbReference type="EMBL" id="QEG16706.1"/>
    </source>
</evidence>
<name>A0ABX5YLW6_9PLAN</name>
<proteinExistence type="predicted"/>
<dbReference type="EMBL" id="CP042910">
    <property type="protein sequence ID" value="QEG16706.1"/>
    <property type="molecule type" value="Genomic_DNA"/>
</dbReference>